<dbReference type="InterPro" id="IPR013320">
    <property type="entry name" value="ConA-like_dom_sf"/>
</dbReference>
<keyword evidence="5" id="KW-1185">Reference proteome</keyword>
<gene>
    <name evidence="4" type="ORF">F0145_01600</name>
</gene>
<evidence type="ECO:0000256" key="2">
    <source>
        <dbReference type="SAM" id="SignalP"/>
    </source>
</evidence>
<dbReference type="AlphaFoldDB" id="A0A5M6DSM8"/>
<dbReference type="RefSeq" id="WP_150086312.1">
    <property type="nucleotide sequence ID" value="NZ_VWSF01000001.1"/>
</dbReference>
<dbReference type="EMBL" id="VWSF01000001">
    <property type="protein sequence ID" value="KAA5549316.1"/>
    <property type="molecule type" value="Genomic_DNA"/>
</dbReference>
<dbReference type="GO" id="GO:0009251">
    <property type="term" value="P:glucan catabolic process"/>
    <property type="evidence" value="ECO:0007669"/>
    <property type="project" value="TreeGrafter"/>
</dbReference>
<reference evidence="4 5" key="1">
    <citation type="submission" date="2019-09" db="EMBL/GenBank/DDBJ databases">
        <title>Genome sequence and assembly of Adhaeribacter sp.</title>
        <authorList>
            <person name="Chhetri G."/>
        </authorList>
    </citation>
    <scope>NUCLEOTIDE SEQUENCE [LARGE SCALE GENOMIC DNA]</scope>
    <source>
        <strain evidence="4 5">DK36</strain>
    </source>
</reference>
<dbReference type="Gene3D" id="2.60.120.200">
    <property type="match status" value="1"/>
</dbReference>
<dbReference type="InterPro" id="IPR000757">
    <property type="entry name" value="Beta-glucanase-like"/>
</dbReference>
<dbReference type="GO" id="GO:0004553">
    <property type="term" value="F:hydrolase activity, hydrolyzing O-glycosyl compounds"/>
    <property type="evidence" value="ECO:0007669"/>
    <property type="project" value="InterPro"/>
</dbReference>
<dbReference type="SUPFAM" id="SSF49899">
    <property type="entry name" value="Concanavalin A-like lectins/glucanases"/>
    <property type="match status" value="1"/>
</dbReference>
<evidence type="ECO:0000256" key="1">
    <source>
        <dbReference type="ARBA" id="ARBA00006865"/>
    </source>
</evidence>
<dbReference type="PANTHER" id="PTHR10963:SF24">
    <property type="entry name" value="GLYCOSIDASE C21B10.07-RELATED"/>
    <property type="match status" value="1"/>
</dbReference>
<keyword evidence="2" id="KW-0732">Signal</keyword>
<accession>A0A5M6DSM8</accession>
<feature type="chain" id="PRO_5024338797" evidence="2">
    <location>
        <begin position="19"/>
        <end position="307"/>
    </location>
</feature>
<evidence type="ECO:0000313" key="5">
    <source>
        <dbReference type="Proteomes" id="UP000323426"/>
    </source>
</evidence>
<dbReference type="CDD" id="cd08023">
    <property type="entry name" value="GH16_laminarinase_like"/>
    <property type="match status" value="1"/>
</dbReference>
<organism evidence="4 5">
    <name type="scientific">Adhaeribacter rhizoryzae</name>
    <dbReference type="NCBI Taxonomy" id="2607907"/>
    <lineage>
        <taxon>Bacteria</taxon>
        <taxon>Pseudomonadati</taxon>
        <taxon>Bacteroidota</taxon>
        <taxon>Cytophagia</taxon>
        <taxon>Cytophagales</taxon>
        <taxon>Hymenobacteraceae</taxon>
        <taxon>Adhaeribacter</taxon>
    </lineage>
</organism>
<name>A0A5M6DSM8_9BACT</name>
<evidence type="ECO:0000313" key="4">
    <source>
        <dbReference type="EMBL" id="KAA5549316.1"/>
    </source>
</evidence>
<protein>
    <submittedName>
        <fullName evidence="4">Glycoside hydrolase family 16 protein</fullName>
    </submittedName>
</protein>
<keyword evidence="4" id="KW-0378">Hydrolase</keyword>
<dbReference type="Proteomes" id="UP000323426">
    <property type="component" value="Unassembled WGS sequence"/>
</dbReference>
<evidence type="ECO:0000259" key="3">
    <source>
        <dbReference type="PROSITE" id="PS51762"/>
    </source>
</evidence>
<feature type="signal peptide" evidence="2">
    <location>
        <begin position="1"/>
        <end position="18"/>
    </location>
</feature>
<proteinExistence type="inferred from homology"/>
<dbReference type="InterPro" id="IPR050546">
    <property type="entry name" value="Glycosyl_Hydrlase_16"/>
</dbReference>
<dbReference type="PANTHER" id="PTHR10963">
    <property type="entry name" value="GLYCOSYL HYDROLASE-RELATED"/>
    <property type="match status" value="1"/>
</dbReference>
<dbReference type="PROSITE" id="PS51762">
    <property type="entry name" value="GH16_2"/>
    <property type="match status" value="1"/>
</dbReference>
<dbReference type="Pfam" id="PF00722">
    <property type="entry name" value="Glyco_hydro_16"/>
    <property type="match status" value="1"/>
</dbReference>
<sequence>MSCLLPGKTAFLLLCLLAAVGCKKDSPAIQATPVGDAVAEAKPGTTPPAIAPTVCNFDVANTTLTNSGWTLIFEDNFDTDLSKWNIWTGGAFNNELQYYQPQNLTLANGVLAITAKKETVTGATTPYDATPKTFNYTSGRIESKTLVSANATTPKVRLMARLKLVSGYGLWPAFWSYGDPWPTQGEIDIVEARGQEPTKYQTNYFYGKTANHNLVRNATGYITADADLTTCYHVYEMVWEQNKLTSYLDGKVVEVKTSGGYIPSLFGKSEKITLNLAVGGEFFSNLDPSKIATGTLYVDWVKVFTSK</sequence>
<comment type="similarity">
    <text evidence="1">Belongs to the glycosyl hydrolase 16 family.</text>
</comment>
<feature type="domain" description="GH16" evidence="3">
    <location>
        <begin position="57"/>
        <end position="307"/>
    </location>
</feature>
<comment type="caution">
    <text evidence="4">The sequence shown here is derived from an EMBL/GenBank/DDBJ whole genome shotgun (WGS) entry which is preliminary data.</text>
</comment>